<protein>
    <submittedName>
        <fullName evidence="1">Uncharacterized protein</fullName>
    </submittedName>
</protein>
<name>K2RLP2_MACPH</name>
<reference evidence="1 2" key="1">
    <citation type="journal article" date="2012" name="BMC Genomics">
        <title>Tools to kill: Genome of one of the most destructive plant pathogenic fungi Macrophomina phaseolina.</title>
        <authorList>
            <person name="Islam M.S."/>
            <person name="Haque M.S."/>
            <person name="Islam M.M."/>
            <person name="Emdad E.M."/>
            <person name="Halim A."/>
            <person name="Hossen Q.M.M."/>
            <person name="Hossain M.Z."/>
            <person name="Ahmed B."/>
            <person name="Rahim S."/>
            <person name="Rahman M.S."/>
            <person name="Alam M.M."/>
            <person name="Hou S."/>
            <person name="Wan X."/>
            <person name="Saito J.A."/>
            <person name="Alam M."/>
        </authorList>
    </citation>
    <scope>NUCLEOTIDE SEQUENCE [LARGE SCALE GENOMIC DNA]</scope>
    <source>
        <strain evidence="1 2">MS6</strain>
    </source>
</reference>
<dbReference type="Proteomes" id="UP000007129">
    <property type="component" value="Unassembled WGS sequence"/>
</dbReference>
<dbReference type="VEuPathDB" id="FungiDB:MPH_09054"/>
<sequence>MSTGGGSACLGHTGCTSQLKVGSEEKRWAHTPNNKKSTPDTISIMIMRGRPLSSKIFMMIHVCSGRKGKVRNTETKRRAVQQSKEERFIRSGQGKHFGIAQIGQNPGQKPPITPQGATYDCRCRIVTGIDTTRPAIMSHRHLRHDFFDVEPSLDLPLHAKMETRRALAPTGRGWQMRGMGYGVVAIGPANTPELGLRLLASSVLL</sequence>
<dbReference type="HOGENOM" id="CLU_1337728_0_0_1"/>
<dbReference type="EMBL" id="AHHD01000386">
    <property type="protein sequence ID" value="EKG13747.1"/>
    <property type="molecule type" value="Genomic_DNA"/>
</dbReference>
<evidence type="ECO:0000313" key="1">
    <source>
        <dbReference type="EMBL" id="EKG13747.1"/>
    </source>
</evidence>
<gene>
    <name evidence="1" type="ORF">MPH_09054</name>
</gene>
<evidence type="ECO:0000313" key="2">
    <source>
        <dbReference type="Proteomes" id="UP000007129"/>
    </source>
</evidence>
<dbReference type="AlphaFoldDB" id="K2RLP2"/>
<organism evidence="1 2">
    <name type="scientific">Macrophomina phaseolina (strain MS6)</name>
    <name type="common">Charcoal rot fungus</name>
    <dbReference type="NCBI Taxonomy" id="1126212"/>
    <lineage>
        <taxon>Eukaryota</taxon>
        <taxon>Fungi</taxon>
        <taxon>Dikarya</taxon>
        <taxon>Ascomycota</taxon>
        <taxon>Pezizomycotina</taxon>
        <taxon>Dothideomycetes</taxon>
        <taxon>Dothideomycetes incertae sedis</taxon>
        <taxon>Botryosphaeriales</taxon>
        <taxon>Botryosphaeriaceae</taxon>
        <taxon>Macrophomina</taxon>
    </lineage>
</organism>
<dbReference type="InParanoid" id="K2RLP2"/>
<comment type="caution">
    <text evidence="1">The sequence shown here is derived from an EMBL/GenBank/DDBJ whole genome shotgun (WGS) entry which is preliminary data.</text>
</comment>
<accession>K2RLP2</accession>
<proteinExistence type="predicted"/>